<keyword evidence="3" id="KW-1185">Reference proteome</keyword>
<evidence type="ECO:0000313" key="3">
    <source>
        <dbReference type="Proteomes" id="UP000746503"/>
    </source>
</evidence>
<gene>
    <name evidence="2" type="ORF">HCJ92_15540</name>
</gene>
<name>A0ABX1AQI5_9ACTN</name>
<accession>A0ABX1AQI5</accession>
<evidence type="ECO:0000313" key="2">
    <source>
        <dbReference type="EMBL" id="NJP67678.1"/>
    </source>
</evidence>
<sequence length="71" mass="7527">MSATHHHAVVQWIRSSYSDGSGGECVEFSRGSVPMSVPVRDSKDAAGAVLTFSPAGWSAFTSAVRRQTLSD</sequence>
<dbReference type="EMBL" id="JAAVJB010000130">
    <property type="protein sequence ID" value="NJP67678.1"/>
    <property type="molecule type" value="Genomic_DNA"/>
</dbReference>
<evidence type="ECO:0000259" key="1">
    <source>
        <dbReference type="Pfam" id="PF04149"/>
    </source>
</evidence>
<proteinExistence type="predicted"/>
<protein>
    <submittedName>
        <fullName evidence="2">DUF397 domain-containing protein</fullName>
    </submittedName>
</protein>
<dbReference type="InterPro" id="IPR007278">
    <property type="entry name" value="DUF397"/>
</dbReference>
<dbReference type="Proteomes" id="UP000746503">
    <property type="component" value="Unassembled WGS sequence"/>
</dbReference>
<dbReference type="Pfam" id="PF04149">
    <property type="entry name" value="DUF397"/>
    <property type="match status" value="1"/>
</dbReference>
<reference evidence="2 3" key="1">
    <citation type="submission" date="2020-03" db="EMBL/GenBank/DDBJ databases">
        <title>Draft genome of Streptomyces sp. ventii, isolated from the Axial Seamount in the Pacific Ocean, and resequencing of the two type strains Streptomyces lonarensis strain NCL 716 and Streptomyces bohaiensis strain 11A07.</title>
        <authorList>
            <person name="Loughran R.M."/>
            <person name="Pfannmuller K.M."/>
            <person name="Wasson B.J."/>
            <person name="Deadmond M.C."/>
            <person name="Paddock B.E."/>
            <person name="Koyack M.J."/>
            <person name="Gallegos D.A."/>
            <person name="Mitchell E.A."/>
            <person name="Ushijima B."/>
            <person name="Saw J.H."/>
            <person name="Mcphail K.L."/>
            <person name="Videau P."/>
        </authorList>
    </citation>
    <scope>NUCLEOTIDE SEQUENCE [LARGE SCALE GENOMIC DNA]</scope>
    <source>
        <strain evidence="3">5675061</strain>
    </source>
</reference>
<organism evidence="2 3">
    <name type="scientific">Streptomyces spiramenti</name>
    <dbReference type="NCBI Taxonomy" id="2720606"/>
    <lineage>
        <taxon>Bacteria</taxon>
        <taxon>Bacillati</taxon>
        <taxon>Actinomycetota</taxon>
        <taxon>Actinomycetes</taxon>
        <taxon>Kitasatosporales</taxon>
        <taxon>Streptomycetaceae</taxon>
        <taxon>Streptomyces</taxon>
    </lineage>
</organism>
<comment type="caution">
    <text evidence="2">The sequence shown here is derived from an EMBL/GenBank/DDBJ whole genome shotgun (WGS) entry which is preliminary data.</text>
</comment>
<dbReference type="RefSeq" id="WP_167934197.1">
    <property type="nucleotide sequence ID" value="NZ_JAAVJB010000130.1"/>
</dbReference>
<feature type="domain" description="DUF397" evidence="1">
    <location>
        <begin position="11"/>
        <end position="65"/>
    </location>
</feature>